<gene>
    <name evidence="1" type="ORF">KC820_07110</name>
</gene>
<organism evidence="1 2">
    <name type="scientific">Allobacillus saliphilus</name>
    <dbReference type="NCBI Taxonomy" id="2912308"/>
    <lineage>
        <taxon>Bacteria</taxon>
        <taxon>Bacillati</taxon>
        <taxon>Bacillota</taxon>
        <taxon>Bacilli</taxon>
        <taxon>Bacillales</taxon>
        <taxon>Bacillaceae</taxon>
        <taxon>Allobacillus</taxon>
    </lineage>
</organism>
<dbReference type="EMBL" id="JAGSIE010000020">
    <property type="protein sequence ID" value="MBR7553920.1"/>
    <property type="molecule type" value="Genomic_DNA"/>
</dbReference>
<sequence length="66" mass="7608">MMITKPIPEHTEAICEICSVGWRQTVQGIYDEEYQAKNVASVKSFMWQASRSSILFCFRSSRSDTK</sequence>
<reference evidence="1 2" key="1">
    <citation type="submission" date="2021-04" db="EMBL/GenBank/DDBJ databases">
        <title>Allobacillus sp. nov. SKP8-2 isolated from shrimp paste.</title>
        <authorList>
            <person name="Tanasupawat S."/>
            <person name="Yiamsombat S."/>
            <person name="Kanchanasin P."/>
            <person name="Kuncharoen N."/>
        </authorList>
    </citation>
    <scope>NUCLEOTIDE SEQUENCE [LARGE SCALE GENOMIC DNA]</scope>
    <source>
        <strain evidence="1 2">SKP8-2</strain>
    </source>
</reference>
<dbReference type="Proteomes" id="UP000675431">
    <property type="component" value="Unassembled WGS sequence"/>
</dbReference>
<comment type="caution">
    <text evidence="1">The sequence shown here is derived from an EMBL/GenBank/DDBJ whole genome shotgun (WGS) entry which is preliminary data.</text>
</comment>
<keyword evidence="2" id="KW-1185">Reference proteome</keyword>
<proteinExistence type="predicted"/>
<dbReference type="AlphaFoldDB" id="A0A941CXH6"/>
<protein>
    <submittedName>
        <fullName evidence="1">Uncharacterized protein</fullName>
    </submittedName>
</protein>
<evidence type="ECO:0000313" key="1">
    <source>
        <dbReference type="EMBL" id="MBR7553920.1"/>
    </source>
</evidence>
<evidence type="ECO:0000313" key="2">
    <source>
        <dbReference type="Proteomes" id="UP000675431"/>
    </source>
</evidence>
<accession>A0A941CXH6</accession>
<name>A0A941CXH6_9BACI</name>